<dbReference type="Pfam" id="PF07963">
    <property type="entry name" value="N_methyl"/>
    <property type="match status" value="1"/>
</dbReference>
<organism evidence="2 3">
    <name type="scientific">Chromatocurvus halotolerans</name>
    <dbReference type="NCBI Taxonomy" id="1132028"/>
    <lineage>
        <taxon>Bacteria</taxon>
        <taxon>Pseudomonadati</taxon>
        <taxon>Pseudomonadota</taxon>
        <taxon>Gammaproteobacteria</taxon>
        <taxon>Cellvibrionales</taxon>
        <taxon>Halieaceae</taxon>
        <taxon>Chromatocurvus</taxon>
    </lineage>
</organism>
<dbReference type="Gene3D" id="3.30.700.10">
    <property type="entry name" value="Glycoprotein, Type 4 Pilin"/>
    <property type="match status" value="1"/>
</dbReference>
<gene>
    <name evidence="2" type="ORF">EV688_1141</name>
</gene>
<dbReference type="SUPFAM" id="SSF54523">
    <property type="entry name" value="Pili subunits"/>
    <property type="match status" value="1"/>
</dbReference>
<keyword evidence="1" id="KW-1133">Transmembrane helix</keyword>
<evidence type="ECO:0000313" key="3">
    <source>
        <dbReference type="Proteomes" id="UP000294980"/>
    </source>
</evidence>
<dbReference type="EMBL" id="SLWX01000014">
    <property type="protein sequence ID" value="TCO74288.1"/>
    <property type="molecule type" value="Genomic_DNA"/>
</dbReference>
<comment type="caution">
    <text evidence="2">The sequence shown here is derived from an EMBL/GenBank/DDBJ whole genome shotgun (WGS) entry which is preliminary data.</text>
</comment>
<dbReference type="OrthoDB" id="6039229at2"/>
<keyword evidence="1" id="KW-0812">Transmembrane</keyword>
<sequence length="77" mass="8486">MNTHPYRRNHGFTMIELMVIVAVDGILVAVGVPSFNNFLVSSRTSALANDITSAVNLARSGRCQDSCRVNHPVSRNW</sequence>
<dbReference type="NCBIfam" id="TIGR02532">
    <property type="entry name" value="IV_pilin_GFxxxE"/>
    <property type="match status" value="1"/>
</dbReference>
<dbReference type="Proteomes" id="UP000294980">
    <property type="component" value="Unassembled WGS sequence"/>
</dbReference>
<dbReference type="InterPro" id="IPR045584">
    <property type="entry name" value="Pilin-like"/>
</dbReference>
<protein>
    <submittedName>
        <fullName evidence="2">Prepilin-type N-terminal cleavage/methylation domain-containing protein</fullName>
    </submittedName>
</protein>
<feature type="transmembrane region" description="Helical" evidence="1">
    <location>
        <begin position="12"/>
        <end position="32"/>
    </location>
</feature>
<reference evidence="2 3" key="1">
    <citation type="submission" date="2019-03" db="EMBL/GenBank/DDBJ databases">
        <title>Genomic Encyclopedia of Type Strains, Phase IV (KMG-IV): sequencing the most valuable type-strain genomes for metagenomic binning, comparative biology and taxonomic classification.</title>
        <authorList>
            <person name="Goeker M."/>
        </authorList>
    </citation>
    <scope>NUCLEOTIDE SEQUENCE [LARGE SCALE GENOMIC DNA]</scope>
    <source>
        <strain evidence="2 3">DSM 23344</strain>
    </source>
</reference>
<keyword evidence="1" id="KW-0472">Membrane</keyword>
<keyword evidence="3" id="KW-1185">Reference proteome</keyword>
<dbReference type="RefSeq" id="WP_117319108.1">
    <property type="nucleotide sequence ID" value="NZ_QQSW01000018.1"/>
</dbReference>
<accession>A0A4R2KVN2</accession>
<dbReference type="AlphaFoldDB" id="A0A4R2KVN2"/>
<evidence type="ECO:0000256" key="1">
    <source>
        <dbReference type="SAM" id="Phobius"/>
    </source>
</evidence>
<proteinExistence type="predicted"/>
<name>A0A4R2KVN2_9GAMM</name>
<evidence type="ECO:0000313" key="2">
    <source>
        <dbReference type="EMBL" id="TCO74288.1"/>
    </source>
</evidence>
<dbReference type="InterPro" id="IPR012902">
    <property type="entry name" value="N_methyl_site"/>
</dbReference>